<dbReference type="SUPFAM" id="SSF52096">
    <property type="entry name" value="ClpP/crotonase"/>
    <property type="match status" value="1"/>
</dbReference>
<dbReference type="InterPro" id="IPR014748">
    <property type="entry name" value="Enoyl-CoA_hydra_C"/>
</dbReference>
<comment type="caution">
    <text evidence="3">The sequence shown here is derived from an EMBL/GenBank/DDBJ whole genome shotgun (WGS) entry which is preliminary data.</text>
</comment>
<dbReference type="NCBIfam" id="NF005804">
    <property type="entry name" value="PRK07659.1"/>
    <property type="match status" value="1"/>
</dbReference>
<dbReference type="EMBL" id="AMXN01000004">
    <property type="protein sequence ID" value="ELS61193.1"/>
    <property type="molecule type" value="Genomic_DNA"/>
</dbReference>
<evidence type="ECO:0000256" key="2">
    <source>
        <dbReference type="SAM" id="Phobius"/>
    </source>
</evidence>
<evidence type="ECO:0000313" key="3">
    <source>
        <dbReference type="EMBL" id="ELS61193.1"/>
    </source>
</evidence>
<keyword evidence="2" id="KW-1133">Transmembrane helix</keyword>
<feature type="transmembrane region" description="Helical" evidence="2">
    <location>
        <begin position="143"/>
        <end position="162"/>
    </location>
</feature>
<dbReference type="Gene3D" id="3.90.226.10">
    <property type="entry name" value="2-enoyl-CoA Hydratase, Chain A, domain 1"/>
    <property type="match status" value="1"/>
</dbReference>
<reference evidence="3 4" key="1">
    <citation type="journal article" date="2014" name="Syst. Appl. Microbiol.">
        <title>Genomic insights into the taxonomic status of the three subspecies of Bacillus subtilis.</title>
        <authorList>
            <person name="Yi H."/>
            <person name="Chun J."/>
            <person name="Cha C.J."/>
        </authorList>
    </citation>
    <scope>NUCLEOTIDE SEQUENCE [LARGE SCALE GENOMIC DNA]</scope>
    <source>
        <strain evidence="3 4">KCTC 13429</strain>
    </source>
</reference>
<dbReference type="CDD" id="cd06558">
    <property type="entry name" value="crotonase-like"/>
    <property type="match status" value="1"/>
</dbReference>
<dbReference type="Pfam" id="PF00378">
    <property type="entry name" value="ECH_1"/>
    <property type="match status" value="1"/>
</dbReference>
<keyword evidence="2" id="KW-0812">Transmembrane</keyword>
<sequence>MYRRKKKASAYMEVLHMEFIQYERNGAVAEIILNRPDAHHALNEQMLSELKEAVDKAAASEALIVLLRGTGKGFSAGGDIRMMTSEHDPDQFKQLMDTIEAVTLTLYQMKKVTIAAIHGAAAGLGLSLALCADIVLAEKNAVLAMNFIGIGLVPDGGGHYLLKKRIGEAKAKKLIWTGKKLSAAEAADMGLIDGTFAGDPAEGARPFIETLLASPLLAMIETKAIFQSLQLEELKKVLALERSAQEKMRRTKDHQEGIRAFLEKREPKFQV</sequence>
<organism evidence="3 4">
    <name type="scientific">Bacillus inaquosorum KCTC 13429</name>
    <dbReference type="NCBI Taxonomy" id="1236548"/>
    <lineage>
        <taxon>Bacteria</taxon>
        <taxon>Bacillati</taxon>
        <taxon>Bacillota</taxon>
        <taxon>Bacilli</taxon>
        <taxon>Bacillales</taxon>
        <taxon>Bacillaceae</taxon>
        <taxon>Bacillus</taxon>
    </lineage>
</organism>
<protein>
    <submittedName>
        <fullName evidence="3">Enoyl-CoA hydratase</fullName>
    </submittedName>
</protein>
<evidence type="ECO:0000313" key="4">
    <source>
        <dbReference type="Proteomes" id="UP000011182"/>
    </source>
</evidence>
<gene>
    <name evidence="3" type="ORF">BSI_26550</name>
</gene>
<keyword evidence="4" id="KW-1185">Reference proteome</keyword>
<dbReference type="PANTHER" id="PTHR43459:SF1">
    <property type="entry name" value="EG:BACN32G11.4 PROTEIN"/>
    <property type="match status" value="1"/>
</dbReference>
<keyword evidence="2" id="KW-0472">Membrane</keyword>
<name>A0A9W5LI46_9BACI</name>
<dbReference type="GO" id="GO:0003824">
    <property type="term" value="F:catalytic activity"/>
    <property type="evidence" value="ECO:0007669"/>
    <property type="project" value="UniProtKB-ARBA"/>
</dbReference>
<proteinExistence type="inferred from homology"/>
<accession>A0A9W5LI46</accession>
<dbReference type="PANTHER" id="PTHR43459">
    <property type="entry name" value="ENOYL-COA HYDRATASE"/>
    <property type="match status" value="1"/>
</dbReference>
<comment type="similarity">
    <text evidence="1">Belongs to the enoyl-CoA hydratase/isomerase family.</text>
</comment>
<dbReference type="AlphaFoldDB" id="A0A9W5LI46"/>
<dbReference type="Gene3D" id="1.10.12.10">
    <property type="entry name" value="Lyase 2-enoyl-coa Hydratase, Chain A, domain 2"/>
    <property type="match status" value="1"/>
</dbReference>
<dbReference type="InterPro" id="IPR029045">
    <property type="entry name" value="ClpP/crotonase-like_dom_sf"/>
</dbReference>
<dbReference type="InterPro" id="IPR001753">
    <property type="entry name" value="Enoyl-CoA_hydra/iso"/>
</dbReference>
<dbReference type="Proteomes" id="UP000011182">
    <property type="component" value="Unassembled WGS sequence"/>
</dbReference>
<feature type="transmembrane region" description="Helical" evidence="2">
    <location>
        <begin position="114"/>
        <end position="137"/>
    </location>
</feature>
<evidence type="ECO:0000256" key="1">
    <source>
        <dbReference type="ARBA" id="ARBA00005254"/>
    </source>
</evidence>